<proteinExistence type="predicted"/>
<keyword evidence="1" id="KW-0732">Signal</keyword>
<dbReference type="Proteomes" id="UP001209229">
    <property type="component" value="Unassembled WGS sequence"/>
</dbReference>
<dbReference type="EMBL" id="JAPDPJ010000096">
    <property type="protein sequence ID" value="MCW3789291.1"/>
    <property type="molecule type" value="Genomic_DNA"/>
</dbReference>
<protein>
    <submittedName>
        <fullName evidence="3">Lysophospholipase</fullName>
    </submittedName>
</protein>
<dbReference type="InterPro" id="IPR029058">
    <property type="entry name" value="AB_hydrolase_fold"/>
</dbReference>
<dbReference type="Pfam" id="PF12146">
    <property type="entry name" value="Hydrolase_4"/>
    <property type="match status" value="1"/>
</dbReference>
<comment type="caution">
    <text evidence="3">The sequence shown here is derived from an EMBL/GenBank/DDBJ whole genome shotgun (WGS) entry which is preliminary data.</text>
</comment>
<keyword evidence="4" id="KW-1185">Reference proteome</keyword>
<dbReference type="GO" id="GO:0052689">
    <property type="term" value="F:carboxylic ester hydrolase activity"/>
    <property type="evidence" value="ECO:0007669"/>
    <property type="project" value="TreeGrafter"/>
</dbReference>
<evidence type="ECO:0000313" key="3">
    <source>
        <dbReference type="EMBL" id="MCW3789291.1"/>
    </source>
</evidence>
<dbReference type="Gene3D" id="3.40.50.1820">
    <property type="entry name" value="alpha/beta hydrolase"/>
    <property type="match status" value="1"/>
</dbReference>
<evidence type="ECO:0000259" key="2">
    <source>
        <dbReference type="Pfam" id="PF12146"/>
    </source>
</evidence>
<feature type="domain" description="Serine aminopeptidase S33" evidence="2">
    <location>
        <begin position="65"/>
        <end position="178"/>
    </location>
</feature>
<dbReference type="PANTHER" id="PTHR43265:SF1">
    <property type="entry name" value="ESTERASE ESTD"/>
    <property type="match status" value="1"/>
</dbReference>
<feature type="chain" id="PRO_5042076250" evidence="1">
    <location>
        <begin position="23"/>
        <end position="288"/>
    </location>
</feature>
<dbReference type="InterPro" id="IPR022742">
    <property type="entry name" value="Hydrolase_4"/>
</dbReference>
<dbReference type="PROSITE" id="PS51257">
    <property type="entry name" value="PROKAR_LIPOPROTEIN"/>
    <property type="match status" value="1"/>
</dbReference>
<name>A0AAE3M959_9BACT</name>
<dbReference type="InterPro" id="IPR053145">
    <property type="entry name" value="AB_hydrolase_Est10"/>
</dbReference>
<organism evidence="3 4">
    <name type="scientific">Plebeiibacterium sediminum</name>
    <dbReference type="NCBI Taxonomy" id="2992112"/>
    <lineage>
        <taxon>Bacteria</taxon>
        <taxon>Pseudomonadati</taxon>
        <taxon>Bacteroidota</taxon>
        <taxon>Bacteroidia</taxon>
        <taxon>Marinilabiliales</taxon>
        <taxon>Marinilabiliaceae</taxon>
        <taxon>Plebeiibacterium</taxon>
    </lineage>
</organism>
<evidence type="ECO:0000313" key="4">
    <source>
        <dbReference type="Proteomes" id="UP001209229"/>
    </source>
</evidence>
<reference evidence="3" key="1">
    <citation type="submission" date="2022-10" db="EMBL/GenBank/DDBJ databases">
        <authorList>
            <person name="Yu W.X."/>
        </authorList>
    </citation>
    <scope>NUCLEOTIDE SEQUENCE</scope>
    <source>
        <strain evidence="3">AAT</strain>
    </source>
</reference>
<feature type="signal peptide" evidence="1">
    <location>
        <begin position="1"/>
        <end position="22"/>
    </location>
</feature>
<dbReference type="PANTHER" id="PTHR43265">
    <property type="entry name" value="ESTERASE ESTD"/>
    <property type="match status" value="1"/>
</dbReference>
<sequence>MKQILKSVALMCIISLSVACNNANKQQTENTTAKAASSQNLELDGAVGKLKAVLQVPELKDGETCPLVILMHGVFSNKDFPIISKLANELQQKGIASIRFDFNGHGESDGAFKDMTVPLEVKDALAVYQYCKTLDFVSNISLLGHSQGGVVTSLVGGELKDAIKSVVLLAPAAVMEDQTNAGMMMGVKFDPNNIPESISVFNHTVGREYLSTCQTLNIYENAANYEGPVCLIHGRADQVVPYSYSEKYDQIYKNSTLHIMEGETHLFDQDMLTAAHTAVDFIVKQTAN</sequence>
<gene>
    <name evidence="3" type="ORF">OM075_22695</name>
</gene>
<dbReference type="SUPFAM" id="SSF53474">
    <property type="entry name" value="alpha/beta-Hydrolases"/>
    <property type="match status" value="1"/>
</dbReference>
<dbReference type="RefSeq" id="WP_301192846.1">
    <property type="nucleotide sequence ID" value="NZ_JAPDPJ010000096.1"/>
</dbReference>
<dbReference type="AlphaFoldDB" id="A0AAE3M959"/>
<accession>A0AAE3M959</accession>
<evidence type="ECO:0000256" key="1">
    <source>
        <dbReference type="SAM" id="SignalP"/>
    </source>
</evidence>